<dbReference type="AlphaFoldDB" id="A0A6P8ZQ52"/>
<dbReference type="GO" id="GO:0000209">
    <property type="term" value="P:protein polyubiquitination"/>
    <property type="evidence" value="ECO:0007669"/>
    <property type="project" value="InterPro"/>
</dbReference>
<evidence type="ECO:0000259" key="3">
    <source>
        <dbReference type="Pfam" id="PF04710"/>
    </source>
</evidence>
<name>A0A6P8ZQ52_THRPL</name>
<dbReference type="OrthoDB" id="8801906at2759"/>
<comment type="similarity">
    <text evidence="1">Belongs to the pellino family.</text>
</comment>
<dbReference type="Pfam" id="PF04710">
    <property type="entry name" value="Pellino_FHA"/>
    <property type="match status" value="1"/>
</dbReference>
<dbReference type="InterPro" id="IPR048335">
    <property type="entry name" value="Pellino_RING"/>
</dbReference>
<feature type="domain" description="Pellino FHA" evidence="3">
    <location>
        <begin position="23"/>
        <end position="275"/>
    </location>
</feature>
<dbReference type="RefSeq" id="XP_034245249.1">
    <property type="nucleotide sequence ID" value="XM_034389358.1"/>
</dbReference>
<dbReference type="PANTHER" id="PTHR12098:SF2">
    <property type="entry name" value="PROTEIN PELLINO"/>
    <property type="match status" value="1"/>
</dbReference>
<dbReference type="GeneID" id="117647557"/>
<reference evidence="6" key="1">
    <citation type="submission" date="2025-08" db="UniProtKB">
        <authorList>
            <consortium name="RefSeq"/>
        </authorList>
    </citation>
    <scope>IDENTIFICATION</scope>
    <source>
        <tissue evidence="6">Total insect</tissue>
    </source>
</reference>
<dbReference type="InterPro" id="IPR048334">
    <property type="entry name" value="Pellino_FHA"/>
</dbReference>
<dbReference type="KEGG" id="tpal:117647557"/>
<keyword evidence="2" id="KW-0597">Phosphoprotein</keyword>
<gene>
    <name evidence="6" type="primary">LOC117647557</name>
</gene>
<protein>
    <submittedName>
        <fullName evidence="6">Protein pellino-like isoform X1</fullName>
    </submittedName>
</protein>
<accession>A0A6P8ZQ52</accession>
<dbReference type="PANTHER" id="PTHR12098">
    <property type="entry name" value="E3 UBIQUITIN-PROTEIN LIGASE PELLINO-RELATED"/>
    <property type="match status" value="1"/>
</dbReference>
<keyword evidence="5" id="KW-1185">Reference proteome</keyword>
<proteinExistence type="inferred from homology"/>
<dbReference type="GO" id="GO:0008592">
    <property type="term" value="P:regulation of Toll signaling pathway"/>
    <property type="evidence" value="ECO:0007669"/>
    <property type="project" value="InterPro"/>
</dbReference>
<evidence type="ECO:0000259" key="4">
    <source>
        <dbReference type="Pfam" id="PF20723"/>
    </source>
</evidence>
<dbReference type="Pfam" id="PF20723">
    <property type="entry name" value="Pellino_RING"/>
    <property type="match status" value="1"/>
</dbReference>
<evidence type="ECO:0000256" key="2">
    <source>
        <dbReference type="ARBA" id="ARBA00022553"/>
    </source>
</evidence>
<organism evidence="6">
    <name type="scientific">Thrips palmi</name>
    <name type="common">Melon thrips</name>
    <dbReference type="NCBI Taxonomy" id="161013"/>
    <lineage>
        <taxon>Eukaryota</taxon>
        <taxon>Metazoa</taxon>
        <taxon>Ecdysozoa</taxon>
        <taxon>Arthropoda</taxon>
        <taxon>Hexapoda</taxon>
        <taxon>Insecta</taxon>
        <taxon>Pterygota</taxon>
        <taxon>Neoptera</taxon>
        <taxon>Paraneoptera</taxon>
        <taxon>Thysanoptera</taxon>
        <taxon>Terebrantia</taxon>
        <taxon>Thripoidea</taxon>
        <taxon>Thripidae</taxon>
        <taxon>Thrips</taxon>
    </lineage>
</organism>
<dbReference type="InParanoid" id="A0A6P8ZQ52"/>
<dbReference type="InterPro" id="IPR006800">
    <property type="entry name" value="Pellino_fam"/>
</dbReference>
<dbReference type="GO" id="GO:0061630">
    <property type="term" value="F:ubiquitin protein ligase activity"/>
    <property type="evidence" value="ECO:0007669"/>
    <property type="project" value="InterPro"/>
</dbReference>
<sequence>MSDEVGGSKSDESLASTQPCGKRKYGGLFLLGCNGSLPNGERGRKRSKFILEERDLPNGVKKANVSVVTNPKSSKAVQDHNSWTISFTISKDESIIVECAHDKETDMFQIGRSYNKIIDYVVLDKCTGEGKMHQSTISRFACRIIASRSDQSDVKLFAAGFGGDKNIFLGEKAVKWKTSDGTDVDALTTNGVLLCNPNGSYSGGELEAGLWREVSVFGSIFSIRGFRSSQEKGRKIEGGTNILRDGSLIDLCGATLLWRSAEGLEKCVTKDYIEKLVEMLNEDKDDKLDPLVIPRKSSSSDVDSDSADQPSVFLNCGHIHGGSAPPKQCPSCHKIGPSQKICMGMEGAFYIDDVDDPHPVNLFAFNPCGHIATEKTVKYWSTVSVPHGTSAFQAICPFCATELQGNPGYVNLKFNQGVK</sequence>
<evidence type="ECO:0000313" key="5">
    <source>
        <dbReference type="Proteomes" id="UP000515158"/>
    </source>
</evidence>
<evidence type="ECO:0000313" key="6">
    <source>
        <dbReference type="RefSeq" id="XP_034245249.1"/>
    </source>
</evidence>
<dbReference type="Proteomes" id="UP000515158">
    <property type="component" value="Unplaced"/>
</dbReference>
<feature type="domain" description="Pellino RING" evidence="4">
    <location>
        <begin position="288"/>
        <end position="417"/>
    </location>
</feature>
<evidence type="ECO:0000256" key="1">
    <source>
        <dbReference type="ARBA" id="ARBA00005639"/>
    </source>
</evidence>